<comment type="caution">
    <text evidence="1">The sequence shown here is derived from an EMBL/GenBank/DDBJ whole genome shotgun (WGS) entry which is preliminary data.</text>
</comment>
<dbReference type="Proteomes" id="UP000789525">
    <property type="component" value="Unassembled WGS sequence"/>
</dbReference>
<sequence length="391" mass="45654">MLDLLDLLVAADELILGELVEHTQDYLIQHNAKWLQKNIVKVLHTIFRHKTCEKLQNYCLEIISDDPRFLFESEHYLSLESDLLVSLLGRDDLEIDEIEIWDYLIRWGIAQTPSLPRDSDVENWTRDHFGELEETLHQCIPLIRFFHISSDDYFKKVFPYKRILPKSLKQDIYGYFLSRGYQPKSVILPPRILPIESAIINNKHASLIEHWIQAKGDESQHSFNSKSNNSYCKRLEFDWKLLYRASRDGFSAADFHARCDNRGACVVVIKIRGHAQVIGGYNPVGWYSYLTGYISTSDSFVFSMDASRNLENFKLNRVKDPDNAIYQDQNRGPTFGYPDLSVSDRCNENARSNYEPKPHYLQNGTTLMPSFYVDDYEIFQVYIIEDDEAKH</sequence>
<proteinExistence type="predicted"/>
<reference evidence="1" key="1">
    <citation type="submission" date="2021-06" db="EMBL/GenBank/DDBJ databases">
        <authorList>
            <person name="Kallberg Y."/>
            <person name="Tangrot J."/>
            <person name="Rosling A."/>
        </authorList>
    </citation>
    <scope>NUCLEOTIDE SEQUENCE</scope>
    <source>
        <strain evidence="1">CL356</strain>
    </source>
</reference>
<protein>
    <submittedName>
        <fullName evidence="1">326_t:CDS:1</fullName>
    </submittedName>
</protein>
<evidence type="ECO:0000313" key="2">
    <source>
        <dbReference type="Proteomes" id="UP000789525"/>
    </source>
</evidence>
<name>A0ACA9KCR8_9GLOM</name>
<evidence type="ECO:0000313" key="1">
    <source>
        <dbReference type="EMBL" id="CAG8466228.1"/>
    </source>
</evidence>
<accession>A0ACA9KCR8</accession>
<keyword evidence="2" id="KW-1185">Reference proteome</keyword>
<gene>
    <name evidence="1" type="ORF">ACOLOM_LOCUS1389</name>
</gene>
<organism evidence="1 2">
    <name type="scientific">Acaulospora colombiana</name>
    <dbReference type="NCBI Taxonomy" id="27376"/>
    <lineage>
        <taxon>Eukaryota</taxon>
        <taxon>Fungi</taxon>
        <taxon>Fungi incertae sedis</taxon>
        <taxon>Mucoromycota</taxon>
        <taxon>Glomeromycotina</taxon>
        <taxon>Glomeromycetes</taxon>
        <taxon>Diversisporales</taxon>
        <taxon>Acaulosporaceae</taxon>
        <taxon>Acaulospora</taxon>
    </lineage>
</organism>
<dbReference type="EMBL" id="CAJVPT010001620">
    <property type="protein sequence ID" value="CAG8466228.1"/>
    <property type="molecule type" value="Genomic_DNA"/>
</dbReference>